<dbReference type="PANTHER" id="PTHR38050:SF2">
    <property type="entry name" value="FERULOYL ESTERASE C-RELATED"/>
    <property type="match status" value="1"/>
</dbReference>
<evidence type="ECO:0000256" key="6">
    <source>
        <dbReference type="ARBA" id="ARBA00023277"/>
    </source>
</evidence>
<evidence type="ECO:0000313" key="8">
    <source>
        <dbReference type="EMBL" id="MEE3852361.1"/>
    </source>
</evidence>
<gene>
    <name evidence="8" type="ORF">VZC37_18620</name>
</gene>
<keyword evidence="7" id="KW-0624">Polysaccharide degradation</keyword>
<dbReference type="InterPro" id="IPR029058">
    <property type="entry name" value="AB_hydrolase_fold"/>
</dbReference>
<evidence type="ECO:0000256" key="2">
    <source>
        <dbReference type="ARBA" id="ARBA00022525"/>
    </source>
</evidence>
<keyword evidence="2" id="KW-0964">Secreted</keyword>
<dbReference type="Gene3D" id="3.40.50.1820">
    <property type="entry name" value="alpha/beta hydrolase"/>
    <property type="match status" value="1"/>
</dbReference>
<keyword evidence="9" id="KW-1185">Reference proteome</keyword>
<accession>A0ABU7MIB2</accession>
<evidence type="ECO:0000256" key="5">
    <source>
        <dbReference type="ARBA" id="ARBA00022801"/>
    </source>
</evidence>
<comment type="caution">
    <text evidence="8">The sequence shown here is derived from an EMBL/GenBank/DDBJ whole genome shotgun (WGS) entry which is preliminary data.</text>
</comment>
<proteinExistence type="predicted"/>
<keyword evidence="5" id="KW-0378">Hydrolase</keyword>
<keyword evidence="6" id="KW-0119">Carbohydrate metabolism</keyword>
<dbReference type="Proteomes" id="UP001347146">
    <property type="component" value="Unassembled WGS sequence"/>
</dbReference>
<name>A0ABU7MIB2_9ACTN</name>
<evidence type="ECO:0000256" key="3">
    <source>
        <dbReference type="ARBA" id="ARBA00022651"/>
    </source>
</evidence>
<reference evidence="8 9" key="1">
    <citation type="submission" date="2024-01" db="EMBL/GenBank/DDBJ databases">
        <title>Draft genome sequence of Gordonia sp. LSe1-13.</title>
        <authorList>
            <person name="Suphannarot A."/>
            <person name="Mingma R."/>
        </authorList>
    </citation>
    <scope>NUCLEOTIDE SEQUENCE [LARGE SCALE GENOMIC DNA]</scope>
    <source>
        <strain evidence="8 9">LSe1-13</strain>
    </source>
</reference>
<sequence>MSATRRRTVRRLAVATWCIVIALTLLIEGMTTGRAAPEPDRRAPAPTTPAVAAHPVAGCGTASIMRAGSTTARSVRVGGVTRRYQVHVPSIYTGHIPVPLIIAYHGRAERAATFANYSGLSGLPAIVVYPLGLAGRKGQSAWQGAPYASPRADDVAFTREILRDLRTAACVDRSRTFAVGRSNGGGFVALLACRMPWEFAGFATVSAAVYARSVARCQSGPAISLIDFHGTADRTISYQGGTRFGERYLSSASWLRRWTQRAGCVDAPLTMPLTHSVDRLSWPLCGGLGSSVVHYRLRGGGHRWPAAVGGHGTGSVGGAMSATQLIWQFFLTRPALGSS</sequence>
<keyword evidence="3" id="KW-0858">Xylan degradation</keyword>
<organism evidence="8 9">
    <name type="scientific">Gordonia sesuvii</name>
    <dbReference type="NCBI Taxonomy" id="3116777"/>
    <lineage>
        <taxon>Bacteria</taxon>
        <taxon>Bacillati</taxon>
        <taxon>Actinomycetota</taxon>
        <taxon>Actinomycetes</taxon>
        <taxon>Mycobacteriales</taxon>
        <taxon>Gordoniaceae</taxon>
        <taxon>Gordonia</taxon>
    </lineage>
</organism>
<dbReference type="InterPro" id="IPR043595">
    <property type="entry name" value="FaeB/C/D"/>
</dbReference>
<evidence type="ECO:0000256" key="1">
    <source>
        <dbReference type="ARBA" id="ARBA00004613"/>
    </source>
</evidence>
<comment type="subcellular location">
    <subcellularLocation>
        <location evidence="1">Secreted</location>
    </subcellularLocation>
</comment>
<keyword evidence="4" id="KW-0732">Signal</keyword>
<dbReference type="SUPFAM" id="SSF53474">
    <property type="entry name" value="alpha/beta-Hydrolases"/>
    <property type="match status" value="1"/>
</dbReference>
<dbReference type="RefSeq" id="WP_330434509.1">
    <property type="nucleotide sequence ID" value="NZ_JAZDUF010000006.1"/>
</dbReference>
<evidence type="ECO:0000256" key="7">
    <source>
        <dbReference type="ARBA" id="ARBA00023326"/>
    </source>
</evidence>
<protein>
    <submittedName>
        <fullName evidence="8">Polyhydroxybutyrate depolymerase</fullName>
    </submittedName>
</protein>
<evidence type="ECO:0000313" key="9">
    <source>
        <dbReference type="Proteomes" id="UP001347146"/>
    </source>
</evidence>
<dbReference type="EMBL" id="JAZDUF010000006">
    <property type="protein sequence ID" value="MEE3852361.1"/>
    <property type="molecule type" value="Genomic_DNA"/>
</dbReference>
<evidence type="ECO:0000256" key="4">
    <source>
        <dbReference type="ARBA" id="ARBA00022729"/>
    </source>
</evidence>
<dbReference type="PANTHER" id="PTHR38050">
    <property type="match status" value="1"/>
</dbReference>